<dbReference type="AlphaFoldDB" id="A0A9R0Z0X2"/>
<evidence type="ECO:0000313" key="1">
    <source>
        <dbReference type="EMBL" id="VAI69333.1"/>
    </source>
</evidence>
<protein>
    <submittedName>
        <fullName evidence="1">Uncharacterized protein</fullName>
    </submittedName>
</protein>
<evidence type="ECO:0000313" key="2">
    <source>
        <dbReference type="Proteomes" id="UP000324705"/>
    </source>
</evidence>
<sequence length="71" mass="8571">MQKRANEKAAYSVKRCQELAFECGVEQTVDFGYAMSKMFETEYQREFFCGLLTHELRLGYFKKWRRDNNLE</sequence>
<gene>
    <name evidence="1" type="ORF">TRITD_7Av1G015230</name>
</gene>
<dbReference type="Proteomes" id="UP000324705">
    <property type="component" value="Chromosome 7A"/>
</dbReference>
<proteinExistence type="predicted"/>
<dbReference type="PANTHER" id="PTHR47069">
    <property type="match status" value="1"/>
</dbReference>
<reference evidence="1 2" key="1">
    <citation type="submission" date="2017-09" db="EMBL/GenBank/DDBJ databases">
        <authorList>
            <consortium name="International Durum Wheat Genome Sequencing Consortium (IDWGSC)"/>
            <person name="Milanesi L."/>
        </authorList>
    </citation>
    <scope>NUCLEOTIDE SEQUENCE [LARGE SCALE GENOMIC DNA]</scope>
    <source>
        <strain evidence="2">cv. Svevo</strain>
    </source>
</reference>
<accession>A0A9R0Z0X2</accession>
<keyword evidence="2" id="KW-1185">Reference proteome</keyword>
<dbReference type="Gramene" id="TRITD7Av1G015230.1">
    <property type="protein sequence ID" value="TRITD7Av1G015230.1"/>
    <property type="gene ID" value="TRITD7Av1G015230"/>
</dbReference>
<dbReference type="PANTHER" id="PTHR47069:SF11">
    <property type="entry name" value="OS04G0275550 PROTEIN"/>
    <property type="match status" value="1"/>
</dbReference>
<name>A0A9R0Z0X2_TRITD</name>
<organism evidence="1 2">
    <name type="scientific">Triticum turgidum subsp. durum</name>
    <name type="common">Durum wheat</name>
    <name type="synonym">Triticum durum</name>
    <dbReference type="NCBI Taxonomy" id="4567"/>
    <lineage>
        <taxon>Eukaryota</taxon>
        <taxon>Viridiplantae</taxon>
        <taxon>Streptophyta</taxon>
        <taxon>Embryophyta</taxon>
        <taxon>Tracheophyta</taxon>
        <taxon>Spermatophyta</taxon>
        <taxon>Magnoliopsida</taxon>
        <taxon>Liliopsida</taxon>
        <taxon>Poales</taxon>
        <taxon>Poaceae</taxon>
        <taxon>BOP clade</taxon>
        <taxon>Pooideae</taxon>
        <taxon>Triticodae</taxon>
        <taxon>Triticeae</taxon>
        <taxon>Triticinae</taxon>
        <taxon>Triticum</taxon>
    </lineage>
</organism>
<dbReference type="EMBL" id="LT934123">
    <property type="protein sequence ID" value="VAI69333.1"/>
    <property type="molecule type" value="Genomic_DNA"/>
</dbReference>